<dbReference type="RefSeq" id="WP_199397127.1">
    <property type="nucleotide sequence ID" value="NZ_JAEMHK010000022.1"/>
</dbReference>
<dbReference type="SUPFAM" id="SSF109604">
    <property type="entry name" value="HD-domain/PDEase-like"/>
    <property type="match status" value="1"/>
</dbReference>
<dbReference type="Proteomes" id="UP000641025">
    <property type="component" value="Unassembled WGS sequence"/>
</dbReference>
<evidence type="ECO:0000259" key="1">
    <source>
        <dbReference type="Pfam" id="PF01966"/>
    </source>
</evidence>
<comment type="caution">
    <text evidence="2">The sequence shown here is derived from an EMBL/GenBank/DDBJ whole genome shotgun (WGS) entry which is preliminary data.</text>
</comment>
<dbReference type="Gene3D" id="1.10.3210.10">
    <property type="entry name" value="Hypothetical protein af1432"/>
    <property type="match status" value="1"/>
</dbReference>
<reference evidence="2 3" key="1">
    <citation type="submission" date="2020-12" db="EMBL/GenBank/DDBJ databases">
        <title>Geomonas sp. Red259, isolated from paddy soil.</title>
        <authorList>
            <person name="Xu Z."/>
            <person name="Zhang Z."/>
            <person name="Masuda Y."/>
            <person name="Itoh H."/>
            <person name="Senoo K."/>
        </authorList>
    </citation>
    <scope>NUCLEOTIDE SEQUENCE [LARGE SCALE GENOMIC DNA]</scope>
    <source>
        <strain evidence="2 3">Red259</strain>
    </source>
</reference>
<sequence length="266" mass="30193">MSNAVSLPDLAPLRDWFSSYCNSFRSTDLELQRNFDLKEEHTRNVCRDALLIAHGMGARFEMLAEVAALCHDLGRFPQFRDYHTFKDSESLNHAHLSAQVMNQHHLLDFLPAEERGCIEVAVRVHNAFLVPEGLPALTADLLRLLRDADKLDIWRVFIEYFNAPEDERASGAGLGFPDLPGCSAEPLAAVAAGRMVQLATLKSLNDFKLLQVSWIYDINFPATLRLIRQRSVLEQFRTMLPQDREVLDVVAQVERYLDAKLRDSAD</sequence>
<protein>
    <submittedName>
        <fullName evidence="2">HD domain-containing protein</fullName>
    </submittedName>
</protein>
<evidence type="ECO:0000313" key="2">
    <source>
        <dbReference type="EMBL" id="MBJ6802658.1"/>
    </source>
</evidence>
<gene>
    <name evidence="2" type="ORF">JFN90_21220</name>
</gene>
<dbReference type="Pfam" id="PF01966">
    <property type="entry name" value="HD"/>
    <property type="match status" value="1"/>
</dbReference>
<keyword evidence="3" id="KW-1185">Reference proteome</keyword>
<name>A0ABS0YXT0_9BACT</name>
<dbReference type="InterPro" id="IPR003607">
    <property type="entry name" value="HD/PDEase_dom"/>
</dbReference>
<proteinExistence type="predicted"/>
<organism evidence="2 3">
    <name type="scientific">Geomonas propionica</name>
    <dbReference type="NCBI Taxonomy" id="2798582"/>
    <lineage>
        <taxon>Bacteria</taxon>
        <taxon>Pseudomonadati</taxon>
        <taxon>Thermodesulfobacteriota</taxon>
        <taxon>Desulfuromonadia</taxon>
        <taxon>Geobacterales</taxon>
        <taxon>Geobacteraceae</taxon>
        <taxon>Geomonas</taxon>
    </lineage>
</organism>
<feature type="domain" description="HD" evidence="1">
    <location>
        <begin position="40"/>
        <end position="152"/>
    </location>
</feature>
<dbReference type="CDD" id="cd00077">
    <property type="entry name" value="HDc"/>
    <property type="match status" value="1"/>
</dbReference>
<evidence type="ECO:0000313" key="3">
    <source>
        <dbReference type="Proteomes" id="UP000641025"/>
    </source>
</evidence>
<dbReference type="EMBL" id="JAEMHK010000022">
    <property type="protein sequence ID" value="MBJ6802658.1"/>
    <property type="molecule type" value="Genomic_DNA"/>
</dbReference>
<accession>A0ABS0YXT0</accession>
<dbReference type="InterPro" id="IPR006674">
    <property type="entry name" value="HD_domain"/>
</dbReference>